<dbReference type="InterPro" id="IPR017900">
    <property type="entry name" value="4Fe4S_Fe_S_CS"/>
</dbReference>
<keyword evidence="2" id="KW-0408">Iron</keyword>
<dbReference type="InterPro" id="IPR036812">
    <property type="entry name" value="NAD(P)_OxRdtase_dom_sf"/>
</dbReference>
<dbReference type="GO" id="GO:0046872">
    <property type="term" value="F:metal ion binding"/>
    <property type="evidence" value="ECO:0007669"/>
    <property type="project" value="UniProtKB-KW"/>
</dbReference>
<dbReference type="PROSITE" id="PS00198">
    <property type="entry name" value="4FE4S_FER_1"/>
    <property type="match status" value="1"/>
</dbReference>
<reference evidence="5" key="1">
    <citation type="journal article" date="2021" name="PeerJ">
        <title>Extensive microbial diversity within the chicken gut microbiome revealed by metagenomics and culture.</title>
        <authorList>
            <person name="Gilroy R."/>
            <person name="Ravi A."/>
            <person name="Getino M."/>
            <person name="Pursley I."/>
            <person name="Horton D.L."/>
            <person name="Alikhan N.F."/>
            <person name="Baker D."/>
            <person name="Gharbi K."/>
            <person name="Hall N."/>
            <person name="Watson M."/>
            <person name="Adriaenssens E.M."/>
            <person name="Foster-Nyarko E."/>
            <person name="Jarju S."/>
            <person name="Secka A."/>
            <person name="Antonio M."/>
            <person name="Oren A."/>
            <person name="Chaudhuri R.R."/>
            <person name="La Ragione R."/>
            <person name="Hildebrand F."/>
            <person name="Pallen M.J."/>
        </authorList>
    </citation>
    <scope>NUCLEOTIDE SEQUENCE</scope>
    <source>
        <strain evidence="5">ChiSxjej6B18-287</strain>
    </source>
</reference>
<dbReference type="CDD" id="cd19096">
    <property type="entry name" value="AKR_Fe-S_oxidoreductase"/>
    <property type="match status" value="1"/>
</dbReference>
<name>A0A9D2N4Z0_9FIRM</name>
<dbReference type="InterPro" id="IPR009051">
    <property type="entry name" value="Helical_ferredxn"/>
</dbReference>
<dbReference type="PANTHER" id="PTHR43312:SF2">
    <property type="entry name" value="OXIDOREDUCTASE"/>
    <property type="match status" value="1"/>
</dbReference>
<reference evidence="5" key="2">
    <citation type="submission" date="2021-04" db="EMBL/GenBank/DDBJ databases">
        <authorList>
            <person name="Gilroy R."/>
        </authorList>
    </citation>
    <scope>NUCLEOTIDE SEQUENCE</scope>
    <source>
        <strain evidence="5">ChiSxjej6B18-287</strain>
    </source>
</reference>
<dbReference type="Gene3D" id="1.10.1060.10">
    <property type="entry name" value="Alpha-helical ferredoxin"/>
    <property type="match status" value="1"/>
</dbReference>
<dbReference type="SUPFAM" id="SSF46548">
    <property type="entry name" value="alpha-helical ferredoxin"/>
    <property type="match status" value="1"/>
</dbReference>
<dbReference type="SUPFAM" id="SSF51430">
    <property type="entry name" value="NAD(P)-linked oxidoreductase"/>
    <property type="match status" value="1"/>
</dbReference>
<comment type="caution">
    <text evidence="5">The sequence shown here is derived from an EMBL/GenBank/DDBJ whole genome shotgun (WGS) entry which is preliminary data.</text>
</comment>
<dbReference type="InterPro" id="IPR053135">
    <property type="entry name" value="AKR2_Oxidoreductase"/>
</dbReference>
<sequence length="376" mass="42456">MKYAEFKENIKLSKLGLGAMRLPQTEPGLAKPVDEPKARELIDYCMAHRVNYYDTAYIYHGGKSETILGQALSGYPRDSYYVADKFNVQANPDYQFQFQDQLARLGMEYIDFYLLHGITDLTAPDYESCGCISYFQEQKKQGKIRHFGFSFHGTPDCLRRLLETYSWDFVQIQLNYYDWYQGTAKQQYEILREYDVPVMVMEPVHGGMLASLPEDCMELLPKGNSSPAAWALRFVMDLPGIAVVLSGMSDMEQVKENIATADSEQALTGAELSQLSLISEKLRKKIAVPCTGCRYCCDNCPQGLDIPSLLSSYNDYRDEGAALGDKNMAVWRLHRLKALEKEKQPAACVGCGSCTVHCPQGLDIPTYMQEMSAILQ</sequence>
<dbReference type="Pfam" id="PF00248">
    <property type="entry name" value="Aldo_ket_red"/>
    <property type="match status" value="1"/>
</dbReference>
<dbReference type="Gene3D" id="3.20.20.100">
    <property type="entry name" value="NADP-dependent oxidoreductase domain"/>
    <property type="match status" value="1"/>
</dbReference>
<evidence type="ECO:0000313" key="6">
    <source>
        <dbReference type="Proteomes" id="UP000823893"/>
    </source>
</evidence>
<dbReference type="Proteomes" id="UP000823893">
    <property type="component" value="Unassembled WGS sequence"/>
</dbReference>
<dbReference type="AlphaFoldDB" id="A0A9D2N4Z0"/>
<evidence type="ECO:0000256" key="3">
    <source>
        <dbReference type="ARBA" id="ARBA00023014"/>
    </source>
</evidence>
<dbReference type="Pfam" id="PF13187">
    <property type="entry name" value="Fer4_9"/>
    <property type="match status" value="1"/>
</dbReference>
<accession>A0A9D2N4Z0</accession>
<keyword evidence="3" id="KW-0411">Iron-sulfur</keyword>
<evidence type="ECO:0000256" key="1">
    <source>
        <dbReference type="ARBA" id="ARBA00022723"/>
    </source>
</evidence>
<evidence type="ECO:0000313" key="5">
    <source>
        <dbReference type="EMBL" id="HJC10990.1"/>
    </source>
</evidence>
<gene>
    <name evidence="5" type="ORF">H9935_09265</name>
</gene>
<dbReference type="EMBL" id="DWWV01000117">
    <property type="protein sequence ID" value="HJC10990.1"/>
    <property type="molecule type" value="Genomic_DNA"/>
</dbReference>
<feature type="domain" description="4Fe-4S ferredoxin-type" evidence="4">
    <location>
        <begin position="339"/>
        <end position="370"/>
    </location>
</feature>
<proteinExistence type="predicted"/>
<protein>
    <submittedName>
        <fullName evidence="5">Aldo/keto reductase</fullName>
    </submittedName>
</protein>
<dbReference type="InterPro" id="IPR023210">
    <property type="entry name" value="NADP_OxRdtase_dom"/>
</dbReference>
<dbReference type="PANTHER" id="PTHR43312">
    <property type="entry name" value="D-THREO-ALDOSE 1-DEHYDROGENASE"/>
    <property type="match status" value="1"/>
</dbReference>
<dbReference type="PROSITE" id="PS51379">
    <property type="entry name" value="4FE4S_FER_2"/>
    <property type="match status" value="1"/>
</dbReference>
<organism evidence="5 6">
    <name type="scientific">Candidatus Blautia merdigallinarum</name>
    <dbReference type="NCBI Taxonomy" id="2838495"/>
    <lineage>
        <taxon>Bacteria</taxon>
        <taxon>Bacillati</taxon>
        <taxon>Bacillota</taxon>
        <taxon>Clostridia</taxon>
        <taxon>Lachnospirales</taxon>
        <taxon>Lachnospiraceae</taxon>
        <taxon>Blautia</taxon>
    </lineage>
</organism>
<dbReference type="GO" id="GO:0051536">
    <property type="term" value="F:iron-sulfur cluster binding"/>
    <property type="evidence" value="ECO:0007669"/>
    <property type="project" value="UniProtKB-KW"/>
</dbReference>
<evidence type="ECO:0000256" key="2">
    <source>
        <dbReference type="ARBA" id="ARBA00023004"/>
    </source>
</evidence>
<keyword evidence="1" id="KW-0479">Metal-binding</keyword>
<evidence type="ECO:0000259" key="4">
    <source>
        <dbReference type="PROSITE" id="PS51379"/>
    </source>
</evidence>
<dbReference type="InterPro" id="IPR017896">
    <property type="entry name" value="4Fe4S_Fe-S-bd"/>
</dbReference>